<organism evidence="3 4">
    <name type="scientific">Streptomonospora litoralis</name>
    <dbReference type="NCBI Taxonomy" id="2498135"/>
    <lineage>
        <taxon>Bacteria</taxon>
        <taxon>Bacillati</taxon>
        <taxon>Actinomycetota</taxon>
        <taxon>Actinomycetes</taxon>
        <taxon>Streptosporangiales</taxon>
        <taxon>Nocardiopsidaceae</taxon>
        <taxon>Streptomonospora</taxon>
    </lineage>
</organism>
<feature type="transmembrane region" description="Helical" evidence="2">
    <location>
        <begin position="50"/>
        <end position="70"/>
    </location>
</feature>
<accession>A0A4P6QAM7</accession>
<gene>
    <name evidence="3" type="ORF">EKD16_24375</name>
</gene>
<keyword evidence="2" id="KW-0812">Transmembrane</keyword>
<keyword evidence="2" id="KW-1133">Transmembrane helix</keyword>
<name>A0A4P6QAM7_9ACTN</name>
<protein>
    <recommendedName>
        <fullName evidence="5">Cholesterol esterase</fullName>
    </recommendedName>
</protein>
<evidence type="ECO:0008006" key="5">
    <source>
        <dbReference type="Google" id="ProtNLM"/>
    </source>
</evidence>
<dbReference type="Proteomes" id="UP000292235">
    <property type="component" value="Chromosome"/>
</dbReference>
<evidence type="ECO:0000313" key="4">
    <source>
        <dbReference type="Proteomes" id="UP000292235"/>
    </source>
</evidence>
<evidence type="ECO:0000256" key="1">
    <source>
        <dbReference type="SAM" id="MobiDB-lite"/>
    </source>
</evidence>
<dbReference type="EMBL" id="CP036455">
    <property type="protein sequence ID" value="QBI56619.1"/>
    <property type="molecule type" value="Genomic_DNA"/>
</dbReference>
<keyword evidence="2" id="KW-0472">Membrane</keyword>
<keyword evidence="4" id="KW-1185">Reference proteome</keyword>
<dbReference type="AlphaFoldDB" id="A0A4P6QAM7"/>
<dbReference type="InterPro" id="IPR046198">
    <property type="entry name" value="DUF6230"/>
</dbReference>
<dbReference type="Pfam" id="PF19741">
    <property type="entry name" value="DUF6230"/>
    <property type="match status" value="1"/>
</dbReference>
<dbReference type="KEGG" id="strr:EKD16_24375"/>
<reference evidence="3 4" key="1">
    <citation type="submission" date="2019-02" db="EMBL/GenBank/DDBJ databases">
        <authorList>
            <person name="Khodamoradi S."/>
            <person name="Hahnke R.L."/>
            <person name="Kaempfer P."/>
            <person name="Schumann P."/>
            <person name="Rohde M."/>
            <person name="Steinert M."/>
            <person name="Luzhetskyy A."/>
            <person name="Wink J."/>
            <person name="Ruckert C."/>
        </authorList>
    </citation>
    <scope>NUCLEOTIDE SEQUENCE [LARGE SCALE GENOMIC DNA]</scope>
    <source>
        <strain evidence="3 4">M2</strain>
    </source>
</reference>
<evidence type="ECO:0000256" key="2">
    <source>
        <dbReference type="SAM" id="Phobius"/>
    </source>
</evidence>
<feature type="region of interest" description="Disordered" evidence="1">
    <location>
        <begin position="1"/>
        <end position="41"/>
    </location>
</feature>
<evidence type="ECO:0000313" key="3">
    <source>
        <dbReference type="EMBL" id="QBI56619.1"/>
    </source>
</evidence>
<proteinExistence type="predicted"/>
<sequence>MHTPTAHAVSAARRGPAADERAARPSDPAPDADPAFTEPDLRIPAGRTGIARFLLVLLPSLAAAAVLVAMTAQGGIAASFAVSGQSFKLSADRLEGTGFSQYVGVATTADGDHAAAVAVIDEARLSDLCQSVLVDTPVGEVTLLVRAGRDGQPVTARNLVIDMRQLSGDAHFTDMEIGRDAGTLSLGADATAPIGGFSQSGGTVRITGLRQHAYAVNAGTLKLNGLRLGIEPGDRECF</sequence>